<dbReference type="EMBL" id="CP000544">
    <property type="protein sequence ID" value="ABM62467.1"/>
    <property type="molecule type" value="Genomic_DNA"/>
</dbReference>
<evidence type="ECO:0000256" key="4">
    <source>
        <dbReference type="SAM" id="Phobius"/>
    </source>
</evidence>
<dbReference type="STRING" id="349124.Hhal_1703"/>
<keyword evidence="2" id="KW-0201">Cytochrome c-type biogenesis</keyword>
<keyword evidence="7" id="KW-1185">Reference proteome</keyword>
<evidence type="ECO:0000256" key="1">
    <source>
        <dbReference type="ARBA" id="ARBA00004196"/>
    </source>
</evidence>
<keyword evidence="4" id="KW-0812">Transmembrane</keyword>
<feature type="transmembrane region" description="Helical" evidence="4">
    <location>
        <begin position="48"/>
        <end position="68"/>
    </location>
</feature>
<dbReference type="GO" id="GO:0017004">
    <property type="term" value="P:cytochrome complex assembly"/>
    <property type="evidence" value="ECO:0007669"/>
    <property type="project" value="UniProtKB-KW"/>
</dbReference>
<dbReference type="GO" id="GO:0030313">
    <property type="term" value="C:cell envelope"/>
    <property type="evidence" value="ECO:0007669"/>
    <property type="project" value="UniProtKB-SubCell"/>
</dbReference>
<dbReference type="AlphaFoldDB" id="A1WXQ5"/>
<dbReference type="GO" id="GO:0015036">
    <property type="term" value="F:disulfide oxidoreductase activity"/>
    <property type="evidence" value="ECO:0007669"/>
    <property type="project" value="UniProtKB-ARBA"/>
</dbReference>
<reference evidence="7" key="1">
    <citation type="submission" date="2006-12" db="EMBL/GenBank/DDBJ databases">
        <title>Complete sequence of Halorhodospira halophila SL1.</title>
        <authorList>
            <consortium name="US DOE Joint Genome Institute"/>
            <person name="Copeland A."/>
            <person name="Lucas S."/>
            <person name="Lapidus A."/>
            <person name="Barry K."/>
            <person name="Detter J.C."/>
            <person name="Glavina del Rio T."/>
            <person name="Hammon N."/>
            <person name="Israni S."/>
            <person name="Dalin E."/>
            <person name="Tice H."/>
            <person name="Pitluck S."/>
            <person name="Saunders E."/>
            <person name="Brettin T."/>
            <person name="Bruce D."/>
            <person name="Han C."/>
            <person name="Tapia R."/>
            <person name="Schmutz J."/>
            <person name="Larimer F."/>
            <person name="Land M."/>
            <person name="Hauser L."/>
            <person name="Kyrpides N."/>
            <person name="Mikhailova N."/>
            <person name="Hoff W."/>
            <person name="Richardson P."/>
        </authorList>
    </citation>
    <scope>NUCLEOTIDE SEQUENCE [LARGE SCALE GENOMIC DNA]</scope>
    <source>
        <strain evidence="7">DSM 244 / SL1</strain>
    </source>
</reference>
<dbReference type="GO" id="GO:0042158">
    <property type="term" value="P:lipoprotein biosynthetic process"/>
    <property type="evidence" value="ECO:0007669"/>
    <property type="project" value="InterPro"/>
</dbReference>
<dbReference type="OrthoDB" id="9788279at2"/>
<accession>A1WXQ5</accession>
<dbReference type="PANTHER" id="PTHR42852">
    <property type="entry name" value="THIOL:DISULFIDE INTERCHANGE PROTEIN DSBE"/>
    <property type="match status" value="1"/>
</dbReference>
<dbReference type="Gene3D" id="3.40.30.10">
    <property type="entry name" value="Glutaredoxin"/>
    <property type="match status" value="1"/>
</dbReference>
<feature type="transmembrane region" description="Helical" evidence="4">
    <location>
        <begin position="12"/>
        <end position="36"/>
    </location>
</feature>
<dbReference type="PROSITE" id="PS51352">
    <property type="entry name" value="THIOREDOXIN_2"/>
    <property type="match status" value="1"/>
</dbReference>
<dbReference type="InterPro" id="IPR050553">
    <property type="entry name" value="Thioredoxin_ResA/DsbE_sf"/>
</dbReference>
<evidence type="ECO:0000256" key="2">
    <source>
        <dbReference type="ARBA" id="ARBA00022748"/>
    </source>
</evidence>
<keyword evidence="3" id="KW-0676">Redox-active center</keyword>
<evidence type="ECO:0000313" key="7">
    <source>
        <dbReference type="Proteomes" id="UP000000647"/>
    </source>
</evidence>
<evidence type="ECO:0000256" key="3">
    <source>
        <dbReference type="ARBA" id="ARBA00023284"/>
    </source>
</evidence>
<feature type="domain" description="Thioredoxin" evidence="5">
    <location>
        <begin position="134"/>
        <end position="273"/>
    </location>
</feature>
<dbReference type="Proteomes" id="UP000000647">
    <property type="component" value="Chromosome"/>
</dbReference>
<evidence type="ECO:0000259" key="5">
    <source>
        <dbReference type="PROSITE" id="PS51352"/>
    </source>
</evidence>
<dbReference type="eggNOG" id="COG0682">
    <property type="taxonomic scope" value="Bacteria"/>
</dbReference>
<dbReference type="InterPro" id="IPR036249">
    <property type="entry name" value="Thioredoxin-like_sf"/>
</dbReference>
<organism evidence="6 7">
    <name type="scientific">Halorhodospira halophila (strain DSM 244 / SL1)</name>
    <name type="common">Ectothiorhodospira halophila (strain DSM 244 / SL1)</name>
    <dbReference type="NCBI Taxonomy" id="349124"/>
    <lineage>
        <taxon>Bacteria</taxon>
        <taxon>Pseudomonadati</taxon>
        <taxon>Pseudomonadota</taxon>
        <taxon>Gammaproteobacteria</taxon>
        <taxon>Chromatiales</taxon>
        <taxon>Ectothiorhodospiraceae</taxon>
        <taxon>Halorhodospira</taxon>
    </lineage>
</organism>
<comment type="subcellular location">
    <subcellularLocation>
        <location evidence="1">Cell envelope</location>
    </subcellularLocation>
</comment>
<dbReference type="InterPro" id="IPR001640">
    <property type="entry name" value="Lgt"/>
</dbReference>
<dbReference type="Pfam" id="PF08534">
    <property type="entry name" value="Redoxin"/>
    <property type="match status" value="1"/>
</dbReference>
<proteinExistence type="predicted"/>
<dbReference type="InterPro" id="IPR013740">
    <property type="entry name" value="Redoxin"/>
</dbReference>
<evidence type="ECO:0000313" key="6">
    <source>
        <dbReference type="EMBL" id="ABM62467.1"/>
    </source>
</evidence>
<dbReference type="InterPro" id="IPR013766">
    <property type="entry name" value="Thioredoxin_domain"/>
</dbReference>
<dbReference type="GO" id="GO:0008961">
    <property type="term" value="F:phosphatidylglycerol-prolipoprotein diacylglyceryl transferase activity"/>
    <property type="evidence" value="ECO:0007669"/>
    <property type="project" value="InterPro"/>
</dbReference>
<keyword evidence="4" id="KW-0472">Membrane</keyword>
<dbReference type="PANTHER" id="PTHR42852:SF18">
    <property type="entry name" value="CHROMOSOME UNDETERMINED SCAFFOLD_47, WHOLE GENOME SHOTGUN SEQUENCE"/>
    <property type="match status" value="1"/>
</dbReference>
<name>A1WXQ5_HALHL</name>
<dbReference type="GO" id="GO:0005886">
    <property type="term" value="C:plasma membrane"/>
    <property type="evidence" value="ECO:0007669"/>
    <property type="project" value="InterPro"/>
</dbReference>
<sequence>MSALNQTVALGPLVLSIGQILLILALVVALIAGGLAARRSGVSVSDSLFSLVLVGLVGARVLFVFHYWESFESLWGVVDIRDGGFDPVGGVVAGLAYLAWRFWRSPQQRRALVTAVVAGGIVWGVTAGPLLVIDQQSRSVPDVAVSTLEGEHTDLPALIEETGKPVVVNLWATWCPACQQEKPVFEQAQEREDGVKFVFVNQGEDAGQVQGYLEEHAPSLDNILMDPHQRWSDATGTRGLPATFFYDEQGQLVDSHTGQVSSASLESGLERLR</sequence>
<dbReference type="HOGENOM" id="CLU_089636_0_0_6"/>
<dbReference type="RefSeq" id="WP_011814489.1">
    <property type="nucleotide sequence ID" value="NC_008789.1"/>
</dbReference>
<keyword evidence="4" id="KW-1133">Transmembrane helix</keyword>
<dbReference type="KEGG" id="hha:Hhal_1703"/>
<dbReference type="InterPro" id="IPR017937">
    <property type="entry name" value="Thioredoxin_CS"/>
</dbReference>
<reference evidence="6 7" key="2">
    <citation type="journal article" date="2013" name="Stand. Genomic Sci.">
        <title>Complete genome sequence of Halorhodospira halophila SL1.</title>
        <authorList>
            <person name="Challacombe J.F."/>
            <person name="Majid S."/>
            <person name="Deole R."/>
            <person name="Brettin T.S."/>
            <person name="Bruce D."/>
            <person name="Delano S.F."/>
            <person name="Detter J.C."/>
            <person name="Gleasner C.D."/>
            <person name="Han C.S."/>
            <person name="Misra M."/>
            <person name="Reitenga K.G."/>
            <person name="Mikhailova N."/>
            <person name="Woyke T."/>
            <person name="Pitluck S."/>
            <person name="Nolan M."/>
            <person name="Land M.L."/>
            <person name="Saunders E."/>
            <person name="Tapia R."/>
            <person name="Lapidus A."/>
            <person name="Ivanova N."/>
            <person name="Hoff W.D."/>
        </authorList>
    </citation>
    <scope>NUCLEOTIDE SEQUENCE [LARGE SCALE GENOMIC DNA]</scope>
    <source>
        <strain evidence="7">DSM 244 / SL1</strain>
    </source>
</reference>
<feature type="transmembrane region" description="Helical" evidence="4">
    <location>
        <begin position="112"/>
        <end position="133"/>
    </location>
</feature>
<gene>
    <name evidence="6" type="ordered locus">Hhal_1703</name>
</gene>
<dbReference type="Pfam" id="PF01790">
    <property type="entry name" value="LGT"/>
    <property type="match status" value="1"/>
</dbReference>
<dbReference type="CDD" id="cd02966">
    <property type="entry name" value="TlpA_like_family"/>
    <property type="match status" value="1"/>
</dbReference>
<dbReference type="SUPFAM" id="SSF52833">
    <property type="entry name" value="Thioredoxin-like"/>
    <property type="match status" value="1"/>
</dbReference>
<protein>
    <submittedName>
        <fullName evidence="6">Redoxin domain protein</fullName>
    </submittedName>
</protein>
<dbReference type="eggNOG" id="COG0526">
    <property type="taxonomic scope" value="Bacteria"/>
</dbReference>
<feature type="transmembrane region" description="Helical" evidence="4">
    <location>
        <begin position="83"/>
        <end position="100"/>
    </location>
</feature>
<dbReference type="PROSITE" id="PS00194">
    <property type="entry name" value="THIOREDOXIN_1"/>
    <property type="match status" value="1"/>
</dbReference>